<accession>A0A2S7UZF0</accession>
<dbReference type="EMBL" id="MSCH01000003">
    <property type="protein sequence ID" value="PQJ55085.1"/>
    <property type="molecule type" value="Genomic_DNA"/>
</dbReference>
<dbReference type="InterPro" id="IPR001940">
    <property type="entry name" value="Peptidase_S1C"/>
</dbReference>
<keyword evidence="3" id="KW-1185">Reference proteome</keyword>
<dbReference type="Gene3D" id="2.40.10.120">
    <property type="match status" value="1"/>
</dbReference>
<dbReference type="PRINTS" id="PR00834">
    <property type="entry name" value="PROTEASES2C"/>
</dbReference>
<dbReference type="InterPro" id="IPR009003">
    <property type="entry name" value="Peptidase_S1_PA"/>
</dbReference>
<dbReference type="GO" id="GO:0006508">
    <property type="term" value="P:proteolysis"/>
    <property type="evidence" value="ECO:0007669"/>
    <property type="project" value="InterPro"/>
</dbReference>
<evidence type="ECO:0008006" key="4">
    <source>
        <dbReference type="Google" id="ProtNLM"/>
    </source>
</evidence>
<proteinExistence type="predicted"/>
<reference evidence="2 3" key="1">
    <citation type="submission" date="2016-12" db="EMBL/GenBank/DDBJ databases">
        <title>Diversity of luminous bacteria.</title>
        <authorList>
            <person name="Yoshizawa S."/>
            <person name="Kogure K."/>
        </authorList>
    </citation>
    <scope>NUCLEOTIDE SEQUENCE [LARGE SCALE GENOMIC DNA]</scope>
    <source>
        <strain evidence="2 3">SA4-48</strain>
    </source>
</reference>
<gene>
    <name evidence="2" type="ORF">BTO11_00260</name>
</gene>
<dbReference type="GO" id="GO:0004252">
    <property type="term" value="F:serine-type endopeptidase activity"/>
    <property type="evidence" value="ECO:0007669"/>
    <property type="project" value="InterPro"/>
</dbReference>
<dbReference type="Pfam" id="PF13365">
    <property type="entry name" value="Trypsin_2"/>
    <property type="match status" value="1"/>
</dbReference>
<dbReference type="AlphaFoldDB" id="A0A2S7UZF0"/>
<evidence type="ECO:0000313" key="3">
    <source>
        <dbReference type="Proteomes" id="UP000239007"/>
    </source>
</evidence>
<sequence length="418" mass="46355">MQSVFIMLLSLTVLPKAVMAQDANELFTTFSPALVQIKSINLESGQKSSIGTGFFISKDGNLVTNYHVISSFVQSPEKYKLEYVDDQQGTYSVKVIAVDVINDLALLSSGTNSDVFFKLSEQEPEKGADLFALGNPHDLGMIVVPGTYNGIQLKSFYQRIHFTGSINPGMSGGPTVNHAGNVVGINVATAGNQIGFLVPVERLWLLVNKYKNVKTAEVDLLADIGEQLIANQTDLYQQLLASDWPTTSLGGAIVPNEMSTFMPCWGDSNQDQEKKQYNQATSNCRLEESIYISDSLRTGFAQIGFNWIESDKLNTMQLSHLYTLNLNARYGHNNAGRDDVSDFQCNENILENAVGNTVKGLMCIRAYRQYAGLFDVRFTSLLLEKDDQTLIGKYFLQGVTKQTANAFYAKFMENVQWK</sequence>
<name>A0A2S7UZF0_9GAMM</name>
<dbReference type="Proteomes" id="UP000239007">
    <property type="component" value="Unassembled WGS sequence"/>
</dbReference>
<feature type="signal peptide" evidence="1">
    <location>
        <begin position="1"/>
        <end position="20"/>
    </location>
</feature>
<dbReference type="SUPFAM" id="SSF50494">
    <property type="entry name" value="Trypsin-like serine proteases"/>
    <property type="match status" value="1"/>
</dbReference>
<keyword evidence="1" id="KW-0732">Signal</keyword>
<evidence type="ECO:0000313" key="2">
    <source>
        <dbReference type="EMBL" id="PQJ55085.1"/>
    </source>
</evidence>
<protein>
    <recommendedName>
        <fullName evidence="4">Serine protease</fullName>
    </recommendedName>
</protein>
<evidence type="ECO:0000256" key="1">
    <source>
        <dbReference type="SAM" id="SignalP"/>
    </source>
</evidence>
<comment type="caution">
    <text evidence="2">The sequence shown here is derived from an EMBL/GenBank/DDBJ whole genome shotgun (WGS) entry which is preliminary data.</text>
</comment>
<organism evidence="2 3">
    <name type="scientific">Psychrosphaera saromensis</name>
    <dbReference type="NCBI Taxonomy" id="716813"/>
    <lineage>
        <taxon>Bacteria</taxon>
        <taxon>Pseudomonadati</taxon>
        <taxon>Pseudomonadota</taxon>
        <taxon>Gammaproteobacteria</taxon>
        <taxon>Alteromonadales</taxon>
        <taxon>Pseudoalteromonadaceae</taxon>
        <taxon>Psychrosphaera</taxon>
    </lineage>
</organism>
<dbReference type="PANTHER" id="PTHR43019">
    <property type="entry name" value="SERINE ENDOPROTEASE DEGS"/>
    <property type="match status" value="1"/>
</dbReference>
<feature type="chain" id="PRO_5015714774" description="Serine protease" evidence="1">
    <location>
        <begin position="21"/>
        <end position="418"/>
    </location>
</feature>
<dbReference type="PANTHER" id="PTHR43019:SF23">
    <property type="entry name" value="PROTEASE DO-LIKE 5, CHLOROPLASTIC"/>
    <property type="match status" value="1"/>
</dbReference>